<reference evidence="1 2" key="1">
    <citation type="submission" date="2018-03" db="EMBL/GenBank/DDBJ databases">
        <title>Genomic Encyclopedia of Archaeal and Bacterial Type Strains, Phase II (KMG-II): from individual species to whole genera.</title>
        <authorList>
            <person name="Goeker M."/>
        </authorList>
    </citation>
    <scope>NUCLEOTIDE SEQUENCE [LARGE SCALE GENOMIC DNA]</scope>
    <source>
        <strain evidence="1 2">DSM 45601</strain>
    </source>
</reference>
<evidence type="ECO:0000313" key="2">
    <source>
        <dbReference type="Proteomes" id="UP000237846"/>
    </source>
</evidence>
<dbReference type="AlphaFoldDB" id="A0A2T0PST7"/>
<dbReference type="EMBL" id="PVZC01000012">
    <property type="protein sequence ID" value="PRX91964.1"/>
    <property type="molecule type" value="Genomic_DNA"/>
</dbReference>
<protein>
    <submittedName>
        <fullName evidence="1">Uncharacterized protein</fullName>
    </submittedName>
</protein>
<proteinExistence type="predicted"/>
<keyword evidence="2" id="KW-1185">Reference proteome</keyword>
<sequence length="65" mass="7234">MIPQPKYTLREARQELARRECNANGHDFTPITPAYSPDPVRFVCGNCGRSWQVTEAQTTGGGHSE</sequence>
<comment type="caution">
    <text evidence="1">The sequence shown here is derived from an EMBL/GenBank/DDBJ whole genome shotgun (WGS) entry which is preliminary data.</text>
</comment>
<evidence type="ECO:0000313" key="1">
    <source>
        <dbReference type="EMBL" id="PRX91964.1"/>
    </source>
</evidence>
<name>A0A2T0PST7_9ACTN</name>
<organism evidence="1 2">
    <name type="scientific">Allonocardiopsis opalescens</name>
    <dbReference type="NCBI Taxonomy" id="1144618"/>
    <lineage>
        <taxon>Bacteria</taxon>
        <taxon>Bacillati</taxon>
        <taxon>Actinomycetota</taxon>
        <taxon>Actinomycetes</taxon>
        <taxon>Streptosporangiales</taxon>
        <taxon>Allonocardiopsis</taxon>
    </lineage>
</organism>
<accession>A0A2T0PST7</accession>
<dbReference type="Proteomes" id="UP000237846">
    <property type="component" value="Unassembled WGS sequence"/>
</dbReference>
<gene>
    <name evidence="1" type="ORF">CLV72_11237</name>
</gene>